<reference evidence="11 12" key="1">
    <citation type="submission" date="2021-11" db="EMBL/GenBank/DDBJ databases">
        <authorList>
            <person name="Oh E.-T."/>
            <person name="Kim S.-B."/>
        </authorList>
    </citation>
    <scope>NUCLEOTIDE SEQUENCE [LARGE SCALE GENOMIC DNA]</scope>
    <source>
        <strain evidence="11 12">MMS20-SJTR3</strain>
    </source>
</reference>
<dbReference type="InterPro" id="IPR008207">
    <property type="entry name" value="Sig_transdc_His_kin_Hpt_dom"/>
</dbReference>
<keyword evidence="7" id="KW-0472">Membrane</keyword>
<comment type="catalytic activity">
    <reaction evidence="1">
        <text>ATP + protein L-histidine = ADP + protein N-phospho-L-histidine.</text>
        <dbReference type="EC" id="2.7.13.3"/>
    </reaction>
</comment>
<dbReference type="InterPro" id="IPR004358">
    <property type="entry name" value="Sig_transdc_His_kin-like_C"/>
</dbReference>
<evidence type="ECO:0000259" key="8">
    <source>
        <dbReference type="PROSITE" id="PS50109"/>
    </source>
</evidence>
<dbReference type="SUPFAM" id="SSF52172">
    <property type="entry name" value="CheY-like"/>
    <property type="match status" value="1"/>
</dbReference>
<keyword evidence="4" id="KW-0902">Two-component regulatory system</keyword>
<dbReference type="Gene3D" id="1.10.287.130">
    <property type="match status" value="1"/>
</dbReference>
<evidence type="ECO:0000256" key="5">
    <source>
        <dbReference type="PROSITE-ProRule" id="PRU00110"/>
    </source>
</evidence>
<protein>
    <recommendedName>
        <fullName evidence="2">histidine kinase</fullName>
        <ecNumber evidence="2">2.7.13.3</ecNumber>
    </recommendedName>
</protein>
<dbReference type="PANTHER" id="PTHR45339:SF6">
    <property type="entry name" value="SENSORY HISTIDINE PROTEIN KINASE"/>
    <property type="match status" value="1"/>
</dbReference>
<feature type="modified residue" description="4-aspartylphosphate" evidence="6">
    <location>
        <position position="939"/>
    </location>
</feature>
<dbReference type="InterPro" id="IPR005467">
    <property type="entry name" value="His_kinase_dom"/>
</dbReference>
<evidence type="ECO:0000256" key="1">
    <source>
        <dbReference type="ARBA" id="ARBA00000085"/>
    </source>
</evidence>
<sequence length="1119" mass="122304">MPTTSLRRLRRYQDLLLLGGGVAISLVALLTIPAACLYAMRQFVAVEREQFVDDRGRVAAAVREAETSLRRTVAFIELSWPTLPAADLRYYDEFRRNGNRLVITPSPASTVATNGVLFAAAPLALDDPLLLRRYLALAQQFAISNASATASNNVDVEGYIYSMHHELIVVPDSVVPAHQSLDVAALIERLSVDFRTLPAREAERPGRFHVPVHWLPPFIDPITGKRRLRLVAQAFNQGEPFAVVAIEYDPRMLLKALDDRASDNAYEIAGPDGTLITSLGDDADKDAAAQKGARRQLRRPMFFGGDVAYGNGFFVMEEPIGDTGWTLLYTFSWRDVALGIADQVITATVAVSVILAVVWTLLLMFRRRVFAPILADSARVFESEHLSRTVIHTVPVGLMLVSRESGEWLLGNPLMHEMAQEIVGGEKAVADRLVAHYANFEREDAVDASVGVLRRDLLFPAVDGGQLEFASSASPARFLGIDVLVAAFIDVTQRRRMQRELAEAMRAADSANQAKSAFLAAMSHEIRTPLNAILGNLELLANSPLSSSQQDRLATVRGASRGLLAVISDILDFSKIEAGEMTLEYLEFNVAEVAELVLGIFEPVARMRGIGLYARLDVALAQTMWGDPTRVRQILNNLLSNALKFTEQGTVTLTVAIDQDNEGRPRIGFAVADTGIGIADEHRQQLFKAFSQLDLSINRRFGGTGLGLTLCQRLVQAMHGRIEVSSTLHVGSCFTVYLPLGDTIAVPPDTRFLNGERVLFVSSAPAWCEFAVPHLERWGADVQVFRHPAAVPDEELQDDALLVLWGEREQWRPEDENRVIEEALWVIDGYPEGPAHAMRTGKVVSVSCLSLSGLEASVRATLLSEPLPRSPGVAGMQTRAGAQPLARRLHVLVAEDNAANRLLLCEQLETLGCAVKAAASGKQALELLDDAQWDVLLTDLNMPGMSGYQLAEAVRKRRPTLPIMAITAHATREERMRCKAAGMDRVMTKPLSLEQLNEALGTIAVGRGVKLSGFSSADERKLSGNAMPKPLRDMFVQSTSDALTAIEAARAAHDVDALLAQFHSLRGALAVFGHAGLADSCGRIEETIKRDRKAPAPDQLDALEDALRNLIEEVGQVED</sequence>
<dbReference type="EC" id="2.7.13.3" evidence="2"/>
<keyword evidence="3 6" id="KW-0597">Phosphoprotein</keyword>
<evidence type="ECO:0000313" key="12">
    <source>
        <dbReference type="Proteomes" id="UP001431019"/>
    </source>
</evidence>
<dbReference type="InterPro" id="IPR036641">
    <property type="entry name" value="HPT_dom_sf"/>
</dbReference>
<dbReference type="SMART" id="SM00448">
    <property type="entry name" value="REC"/>
    <property type="match status" value="1"/>
</dbReference>
<name>A0ABS8JZT5_9BURK</name>
<evidence type="ECO:0000259" key="10">
    <source>
        <dbReference type="PROSITE" id="PS50894"/>
    </source>
</evidence>
<evidence type="ECO:0000259" key="9">
    <source>
        <dbReference type="PROSITE" id="PS50110"/>
    </source>
</evidence>
<dbReference type="InterPro" id="IPR011006">
    <property type="entry name" value="CheY-like_superfamily"/>
</dbReference>
<proteinExistence type="predicted"/>
<dbReference type="CDD" id="cd17546">
    <property type="entry name" value="REC_hyHK_CKI1_RcsC-like"/>
    <property type="match status" value="1"/>
</dbReference>
<dbReference type="PANTHER" id="PTHR45339">
    <property type="entry name" value="HYBRID SIGNAL TRANSDUCTION HISTIDINE KINASE J"/>
    <property type="match status" value="1"/>
</dbReference>
<dbReference type="Pfam" id="PF00072">
    <property type="entry name" value="Response_reg"/>
    <property type="match status" value="1"/>
</dbReference>
<dbReference type="SUPFAM" id="SSF55874">
    <property type="entry name" value="ATPase domain of HSP90 chaperone/DNA topoisomerase II/histidine kinase"/>
    <property type="match status" value="1"/>
</dbReference>
<feature type="modified residue" description="Phosphohistidine" evidence="5">
    <location>
        <position position="1063"/>
    </location>
</feature>
<dbReference type="Pfam" id="PF02518">
    <property type="entry name" value="HATPase_c"/>
    <property type="match status" value="1"/>
</dbReference>
<dbReference type="PROSITE" id="PS50894">
    <property type="entry name" value="HPT"/>
    <property type="match status" value="1"/>
</dbReference>
<dbReference type="InterPro" id="IPR001789">
    <property type="entry name" value="Sig_transdc_resp-reg_receiver"/>
</dbReference>
<dbReference type="Gene3D" id="1.20.120.160">
    <property type="entry name" value="HPT domain"/>
    <property type="match status" value="1"/>
</dbReference>
<dbReference type="SMART" id="SM00388">
    <property type="entry name" value="HisKA"/>
    <property type="match status" value="1"/>
</dbReference>
<evidence type="ECO:0000256" key="2">
    <source>
        <dbReference type="ARBA" id="ARBA00012438"/>
    </source>
</evidence>
<evidence type="ECO:0000256" key="4">
    <source>
        <dbReference type="ARBA" id="ARBA00023012"/>
    </source>
</evidence>
<dbReference type="Gene3D" id="3.30.565.10">
    <property type="entry name" value="Histidine kinase-like ATPase, C-terminal domain"/>
    <property type="match status" value="1"/>
</dbReference>
<dbReference type="SMART" id="SM00387">
    <property type="entry name" value="HATPase_c"/>
    <property type="match status" value="1"/>
</dbReference>
<dbReference type="Proteomes" id="UP001431019">
    <property type="component" value="Unassembled WGS sequence"/>
</dbReference>
<dbReference type="PRINTS" id="PR00344">
    <property type="entry name" value="BCTRLSENSOR"/>
</dbReference>
<dbReference type="SUPFAM" id="SSF47226">
    <property type="entry name" value="Histidine-containing phosphotransfer domain, HPT domain"/>
    <property type="match status" value="1"/>
</dbReference>
<feature type="domain" description="HPt" evidence="10">
    <location>
        <begin position="1024"/>
        <end position="1119"/>
    </location>
</feature>
<keyword evidence="7" id="KW-1133">Transmembrane helix</keyword>
<evidence type="ECO:0000256" key="7">
    <source>
        <dbReference type="SAM" id="Phobius"/>
    </source>
</evidence>
<dbReference type="Pfam" id="PF01627">
    <property type="entry name" value="Hpt"/>
    <property type="match status" value="1"/>
</dbReference>
<dbReference type="RefSeq" id="WP_230511741.1">
    <property type="nucleotide sequence ID" value="NZ_JAJITD010000012.1"/>
</dbReference>
<keyword evidence="12" id="KW-1185">Reference proteome</keyword>
<evidence type="ECO:0000313" key="11">
    <source>
        <dbReference type="EMBL" id="MCC8395411.1"/>
    </source>
</evidence>
<accession>A0ABS8JZT5</accession>
<dbReference type="InterPro" id="IPR003661">
    <property type="entry name" value="HisK_dim/P_dom"/>
</dbReference>
<dbReference type="Pfam" id="PF00512">
    <property type="entry name" value="HisKA"/>
    <property type="match status" value="1"/>
</dbReference>
<gene>
    <name evidence="11" type="ORF">LJ656_22750</name>
</gene>
<feature type="transmembrane region" description="Helical" evidence="7">
    <location>
        <begin position="344"/>
        <end position="365"/>
    </location>
</feature>
<dbReference type="InterPro" id="IPR036890">
    <property type="entry name" value="HATPase_C_sf"/>
</dbReference>
<dbReference type="PROSITE" id="PS50110">
    <property type="entry name" value="RESPONSE_REGULATORY"/>
    <property type="match status" value="1"/>
</dbReference>
<organism evidence="11 12">
    <name type="scientific">Paraburkholderia sejongensis</name>
    <dbReference type="NCBI Taxonomy" id="2886946"/>
    <lineage>
        <taxon>Bacteria</taxon>
        <taxon>Pseudomonadati</taxon>
        <taxon>Pseudomonadota</taxon>
        <taxon>Betaproteobacteria</taxon>
        <taxon>Burkholderiales</taxon>
        <taxon>Burkholderiaceae</taxon>
        <taxon>Paraburkholderia</taxon>
    </lineage>
</organism>
<comment type="caution">
    <text evidence="11">The sequence shown here is derived from an EMBL/GenBank/DDBJ whole genome shotgun (WGS) entry which is preliminary data.</text>
</comment>
<evidence type="ECO:0000256" key="6">
    <source>
        <dbReference type="PROSITE-ProRule" id="PRU00169"/>
    </source>
</evidence>
<dbReference type="CDD" id="cd00082">
    <property type="entry name" value="HisKA"/>
    <property type="match status" value="1"/>
</dbReference>
<dbReference type="InterPro" id="IPR036097">
    <property type="entry name" value="HisK_dim/P_sf"/>
</dbReference>
<dbReference type="CDD" id="cd16922">
    <property type="entry name" value="HATPase_EvgS-ArcB-TorS-like"/>
    <property type="match status" value="1"/>
</dbReference>
<dbReference type="InterPro" id="IPR003594">
    <property type="entry name" value="HATPase_dom"/>
</dbReference>
<feature type="domain" description="Histidine kinase" evidence="8">
    <location>
        <begin position="521"/>
        <end position="742"/>
    </location>
</feature>
<evidence type="ECO:0000256" key="3">
    <source>
        <dbReference type="ARBA" id="ARBA00022553"/>
    </source>
</evidence>
<feature type="transmembrane region" description="Helical" evidence="7">
    <location>
        <begin position="15"/>
        <end position="40"/>
    </location>
</feature>
<dbReference type="Gene3D" id="3.40.50.2300">
    <property type="match status" value="1"/>
</dbReference>
<feature type="domain" description="Response regulatory" evidence="9">
    <location>
        <begin position="890"/>
        <end position="1004"/>
    </location>
</feature>
<keyword evidence="7" id="KW-0812">Transmembrane</keyword>
<dbReference type="PROSITE" id="PS50109">
    <property type="entry name" value="HIS_KIN"/>
    <property type="match status" value="1"/>
</dbReference>
<dbReference type="EMBL" id="JAJITD010000012">
    <property type="protein sequence ID" value="MCC8395411.1"/>
    <property type="molecule type" value="Genomic_DNA"/>
</dbReference>
<dbReference type="SUPFAM" id="SSF47384">
    <property type="entry name" value="Homodimeric domain of signal transducing histidine kinase"/>
    <property type="match status" value="1"/>
</dbReference>